<dbReference type="GO" id="GO:0000172">
    <property type="term" value="C:ribonuclease MRP complex"/>
    <property type="evidence" value="ECO:0000318"/>
    <property type="project" value="GO_Central"/>
</dbReference>
<dbReference type="GO" id="GO:0005634">
    <property type="term" value="C:nucleus"/>
    <property type="evidence" value="ECO:0007669"/>
    <property type="project" value="UniProtKB-SubCell"/>
</dbReference>
<dbReference type="InterPro" id="IPR036882">
    <property type="entry name" value="Alba-like_dom_sf"/>
</dbReference>
<dbReference type="GeneID" id="259525"/>
<proteinExistence type="evidence at protein level"/>
<dbReference type="GO" id="GO:0003723">
    <property type="term" value="F:RNA binding"/>
    <property type="evidence" value="ECO:0000318"/>
    <property type="project" value="GO_Central"/>
</dbReference>
<dbReference type="Bgee" id="WBGene00014020">
    <property type="expression patterns" value="Expressed in embryo and 3 other cell types or tissues"/>
</dbReference>
<keyword evidence="3" id="KW-0539">Nucleus</keyword>
<organism evidence="6 7">
    <name type="scientific">Caenorhabditis elegans</name>
    <dbReference type="NCBI Taxonomy" id="6239"/>
    <lineage>
        <taxon>Eukaryota</taxon>
        <taxon>Metazoa</taxon>
        <taxon>Ecdysozoa</taxon>
        <taxon>Nematoda</taxon>
        <taxon>Chromadorea</taxon>
        <taxon>Rhabditida</taxon>
        <taxon>Rhabditina</taxon>
        <taxon>Rhabditomorpha</taxon>
        <taxon>Rhabditoidea</taxon>
        <taxon>Rhabditidae</taxon>
        <taxon>Peloderinae</taxon>
        <taxon>Caenorhabditis</taxon>
    </lineage>
</organism>
<dbReference type="GO" id="GO:0001682">
    <property type="term" value="P:tRNA 5'-leader removal"/>
    <property type="evidence" value="ECO:0000318"/>
    <property type="project" value="GO_Central"/>
</dbReference>
<reference evidence="6 7" key="1">
    <citation type="journal article" date="1998" name="Science">
        <title>Genome sequence of the nematode C. elegans: a platform for investigating biology.</title>
        <authorList>
            <consortium name="The C. elegans sequencing consortium"/>
            <person name="Sulson J.E."/>
            <person name="Waterston R."/>
        </authorList>
    </citation>
    <scope>NUCLEOTIDE SEQUENCE [LARGE SCALE GENOMIC DNA]</scope>
    <source>
        <strain evidence="6 7">Bristol N2</strain>
    </source>
</reference>
<sequence length="206" mass="23647">MDNYVPADETIEEPPNPFPAPYNTADAKIMLVSKSSKFTKINGHVRDYFTESPDCNRFVVFKSTNGATEKAVSCVEVFKQQFEEPLYQWTRVVCSKRIVLWKCLQEGPRDIRVTVEVPVIFIVISRDPFPGEYSCMSMQCSSDKDIAFLPVIRTSHGGKADKKGEKKGNRKTNEGNKWMKPNTEQRKKENKERNQLLKEIETSKTE</sequence>
<dbReference type="PANTHER" id="PTHR13516">
    <property type="entry name" value="RIBONUCLEASE P SUBUNIT P25"/>
    <property type="match status" value="1"/>
</dbReference>
<dbReference type="InterPro" id="IPR002775">
    <property type="entry name" value="DNA/RNA-bd_Alba-like"/>
</dbReference>
<dbReference type="CTD" id="259525"/>
<accession>Q7YWL9</accession>
<dbReference type="eggNOG" id="KOG2567">
    <property type="taxonomic scope" value="Eukaryota"/>
</dbReference>
<evidence type="ECO:0000256" key="2">
    <source>
        <dbReference type="ARBA" id="ARBA00008018"/>
    </source>
</evidence>
<dbReference type="OMA" id="SCMSMQC"/>
<evidence type="ECO:0000256" key="3">
    <source>
        <dbReference type="ARBA" id="ARBA00023242"/>
    </source>
</evidence>
<comment type="subcellular location">
    <subcellularLocation>
        <location evidence="1">Nucleus</location>
    </subcellularLocation>
</comment>
<dbReference type="Pfam" id="PF01918">
    <property type="entry name" value="Alba"/>
    <property type="match status" value="1"/>
</dbReference>
<dbReference type="EMBL" id="BX284603">
    <property type="protein sequence ID" value="CAE18061.1"/>
    <property type="molecule type" value="Genomic_DNA"/>
</dbReference>
<name>Q7YWL9_CAEEL</name>
<dbReference type="OrthoDB" id="424402at2759"/>
<dbReference type="PeptideAtlas" id="Q7YWL9"/>
<feature type="compositionally biased region" description="Basic and acidic residues" evidence="4">
    <location>
        <begin position="158"/>
        <end position="174"/>
    </location>
</feature>
<evidence type="ECO:0000259" key="5">
    <source>
        <dbReference type="Pfam" id="PF01918"/>
    </source>
</evidence>
<evidence type="ECO:0000256" key="1">
    <source>
        <dbReference type="ARBA" id="ARBA00004123"/>
    </source>
</evidence>
<dbReference type="PaxDb" id="6239-ZK632.14"/>
<dbReference type="PhylomeDB" id="Q7YWL9"/>
<evidence type="ECO:0000256" key="4">
    <source>
        <dbReference type="SAM" id="MobiDB-lite"/>
    </source>
</evidence>
<evidence type="ECO:0000313" key="8">
    <source>
        <dbReference type="WormBase" id="ZK632.14"/>
    </source>
</evidence>
<comment type="similarity">
    <text evidence="2">Belongs to the histone-like Alba family.</text>
</comment>
<feature type="domain" description="DNA/RNA-binding protein Alba-like" evidence="5">
    <location>
        <begin position="29"/>
        <end position="94"/>
    </location>
</feature>
<feature type="region of interest" description="Disordered" evidence="4">
    <location>
        <begin position="156"/>
        <end position="206"/>
    </location>
</feature>
<evidence type="ECO:0000313" key="6">
    <source>
        <dbReference type="EMBL" id="CAE18061.1"/>
    </source>
</evidence>
<dbReference type="Proteomes" id="UP000001940">
    <property type="component" value="Chromosome III"/>
</dbReference>
<dbReference type="HOGENOM" id="CLU_114668_0_0_1"/>
<dbReference type="InParanoid" id="Q7YWL9"/>
<dbReference type="FunCoup" id="Q7YWL9">
    <property type="interactions" value="55"/>
</dbReference>
<dbReference type="RefSeq" id="NP_001023013.1">
    <property type="nucleotide sequence ID" value="NM_001027842.1"/>
</dbReference>
<dbReference type="AGR" id="WB:WBGene00014020"/>
<feature type="compositionally biased region" description="Basic and acidic residues" evidence="4">
    <location>
        <begin position="183"/>
        <end position="206"/>
    </location>
</feature>
<evidence type="ECO:0007829" key="9">
    <source>
        <dbReference type="PeptideAtlas" id="Q7YWL9"/>
    </source>
</evidence>
<dbReference type="AlphaFoldDB" id="Q7YWL9"/>
<gene>
    <name evidence="6" type="ORF">CELE_ZK632.14</name>
    <name evidence="6 8" type="ORF">ZK632.14</name>
</gene>
<dbReference type="KEGG" id="cel:CELE_ZK632.14"/>
<dbReference type="SUPFAM" id="SSF82704">
    <property type="entry name" value="AlbA-like"/>
    <property type="match status" value="1"/>
</dbReference>
<protein>
    <submittedName>
        <fullName evidence="6">DNA/RNA-binding protein Alba-like domain-containing protein</fullName>
    </submittedName>
</protein>
<dbReference type="InterPro" id="IPR051958">
    <property type="entry name" value="Alba-like_NAB"/>
</dbReference>
<keyword evidence="9" id="KW-1267">Proteomics identification</keyword>
<dbReference type="STRING" id="6239.ZK632.14.1"/>
<dbReference type="UCSC" id="ZK632.14">
    <property type="organism name" value="c. elegans"/>
</dbReference>
<keyword evidence="7" id="KW-1185">Reference proteome</keyword>
<dbReference type="WormBase" id="ZK632.14">
    <property type="protein sequence ID" value="CE35163"/>
    <property type="gene ID" value="WBGene00014020"/>
</dbReference>
<evidence type="ECO:0000313" key="7">
    <source>
        <dbReference type="Proteomes" id="UP000001940"/>
    </source>
</evidence>
<dbReference type="PANTHER" id="PTHR13516:SF4">
    <property type="entry name" value="FI09323P"/>
    <property type="match status" value="1"/>
</dbReference>